<evidence type="ECO:0000256" key="4">
    <source>
        <dbReference type="ARBA" id="ARBA00023150"/>
    </source>
</evidence>
<dbReference type="Proteomes" id="UP000186955">
    <property type="component" value="Unassembled WGS sequence"/>
</dbReference>
<protein>
    <recommendedName>
        <fullName evidence="5">Molybdopterin synthase sulfur carrier subunit</fullName>
    </recommendedName>
    <alternativeName>
        <fullName evidence="5">Common component for nitrate reductase and xanthine dehydrogenase protein G</fullName>
    </alternativeName>
    <alternativeName>
        <fullName evidence="5">Molybdenum cofactor synthesis protein 2 small subunit</fullName>
    </alternativeName>
    <alternativeName>
        <fullName evidence="5">Molybdenum cofactor synthesis protein 2A</fullName>
    </alternativeName>
    <alternativeName>
        <fullName evidence="5">Sulfur carrier protein MOCS2A</fullName>
        <shortName evidence="5">MOCS2A</shortName>
    </alternativeName>
</protein>
<dbReference type="InterPro" id="IPR003749">
    <property type="entry name" value="ThiS/MoaD-like"/>
</dbReference>
<dbReference type="AlphaFoldDB" id="A0A1Q5SWF6"/>
<comment type="similarity">
    <text evidence="5">Belongs to the MoaD family. MOCS2A subfamily.</text>
</comment>
<dbReference type="HAMAP" id="MF_03051">
    <property type="entry name" value="MOCS2A"/>
    <property type="match status" value="1"/>
</dbReference>
<dbReference type="Pfam" id="PF02597">
    <property type="entry name" value="ThiS"/>
    <property type="match status" value="1"/>
</dbReference>
<proteinExistence type="inferred from homology"/>
<keyword evidence="4 5" id="KW-0501">Molybdenum cofactor biosynthesis</keyword>
<evidence type="ECO:0000256" key="5">
    <source>
        <dbReference type="HAMAP-Rule" id="MF_03051"/>
    </source>
</evidence>
<dbReference type="STRING" id="1316194.A0A1Q5SWF6"/>
<dbReference type="EMBL" id="MNBE01000742">
    <property type="protein sequence ID" value="OKO92314.1"/>
    <property type="molecule type" value="Genomic_DNA"/>
</dbReference>
<dbReference type="UniPathway" id="UPA00344"/>
<comment type="pathway">
    <text evidence="5">Cofactor biosynthesis; molybdopterin biosynthesis.</text>
</comment>
<evidence type="ECO:0000313" key="7">
    <source>
        <dbReference type="Proteomes" id="UP000186955"/>
    </source>
</evidence>
<dbReference type="GO" id="GO:0000166">
    <property type="term" value="F:nucleotide binding"/>
    <property type="evidence" value="ECO:0007669"/>
    <property type="project" value="UniProtKB-KW"/>
</dbReference>
<evidence type="ECO:0000313" key="6">
    <source>
        <dbReference type="EMBL" id="OKO92314.1"/>
    </source>
</evidence>
<dbReference type="InterPro" id="IPR044672">
    <property type="entry name" value="MOCS2A"/>
</dbReference>
<feature type="modified residue" description="Glycyl adenylate; alternate" evidence="5">
    <location>
        <position position="98"/>
    </location>
</feature>
<dbReference type="GO" id="GO:1990133">
    <property type="term" value="C:molybdopterin adenylyltransferase complex"/>
    <property type="evidence" value="ECO:0007669"/>
    <property type="project" value="TreeGrafter"/>
</dbReference>
<feature type="modified residue" description="1-thioglycine; alternate" evidence="5">
    <location>
        <position position="98"/>
    </location>
</feature>
<sequence length="98" mass="10686">MASVSEKRLESSSTGAFTIHYFATASQYTSKNTERLPAPLPLSELYPLLEERYPGIREKVLGSCGVSLESEYVDIQEDAHKVIQVGDEVAIIPPVSSG</sequence>
<comment type="function">
    <text evidence="5">Acts as a sulfur carrier required for molybdopterin biosynthesis. Component of the molybdopterin synthase complex that catalyzes the conversion of precursor Z into molybdopterin by mediating the incorporation of 2 sulfur atoms into precursor Z to generate a dithiolene group. In the complex, serves as sulfur donor by being thiocarboxylated (-COSH) at its C-terminus by UBA4. After interaction with MOCS2B, the sulfur is then transferred to precursor Z to form molybdopterin.</text>
</comment>
<dbReference type="InterPro" id="IPR016155">
    <property type="entry name" value="Mopterin_synth/thiamin_S_b"/>
</dbReference>
<dbReference type="GO" id="GO:0030366">
    <property type="term" value="F:molybdopterin synthase activity"/>
    <property type="evidence" value="ECO:0007669"/>
    <property type="project" value="UniProtKB-UniRule"/>
</dbReference>
<comment type="PTM">
    <text evidence="5">C-terminal thiocarboxylation occurs in 2 steps, it is first acyl-adenylated (-COAMP) via the hesA/moeB/thiF part of UBA4, then thiocarboxylated (-COSH) via the rhodanese domain of UBA4.</text>
</comment>
<name>A0A1Q5SWF6_9EURO</name>
<organism evidence="6 7">
    <name type="scientific">Penicillium subrubescens</name>
    <dbReference type="NCBI Taxonomy" id="1316194"/>
    <lineage>
        <taxon>Eukaryota</taxon>
        <taxon>Fungi</taxon>
        <taxon>Dikarya</taxon>
        <taxon>Ascomycota</taxon>
        <taxon>Pezizomycotina</taxon>
        <taxon>Eurotiomycetes</taxon>
        <taxon>Eurotiomycetidae</taxon>
        <taxon>Eurotiales</taxon>
        <taxon>Aspergillaceae</taxon>
        <taxon>Penicillium</taxon>
    </lineage>
</organism>
<evidence type="ECO:0000256" key="1">
    <source>
        <dbReference type="ARBA" id="ARBA00022490"/>
    </source>
</evidence>
<comment type="caution">
    <text evidence="6">The sequence shown here is derived from an EMBL/GenBank/DDBJ whole genome shotgun (WGS) entry which is preliminary data.</text>
</comment>
<comment type="subunit">
    <text evidence="5">Heterotetramer; composed of 2 small (MOCS2A) and 2 large (MOCS2B) subunits.</text>
</comment>
<keyword evidence="2 5" id="KW-0597">Phosphoprotein</keyword>
<keyword evidence="1 5" id="KW-0963">Cytoplasm</keyword>
<comment type="subcellular location">
    <subcellularLocation>
        <location evidence="5">Cytoplasm</location>
    </subcellularLocation>
</comment>
<dbReference type="OrthoDB" id="5595860at2759"/>
<dbReference type="SUPFAM" id="SSF54285">
    <property type="entry name" value="MoaD/ThiS"/>
    <property type="match status" value="1"/>
</dbReference>
<accession>A0A1Q5SWF6</accession>
<dbReference type="PANTHER" id="PTHR33359:SF1">
    <property type="entry name" value="MOLYBDOPTERIN SYNTHASE SULFUR CARRIER SUBUNIT"/>
    <property type="match status" value="1"/>
</dbReference>
<reference evidence="6 7" key="1">
    <citation type="submission" date="2016-10" db="EMBL/GenBank/DDBJ databases">
        <title>Genome sequence of the ascomycete fungus Penicillium subrubescens.</title>
        <authorList>
            <person name="De Vries R.P."/>
            <person name="Peng M."/>
            <person name="Dilokpimol A."/>
            <person name="Hilden K."/>
            <person name="Makela M.R."/>
            <person name="Grigoriev I."/>
            <person name="Riley R."/>
            <person name="Granchi Z."/>
        </authorList>
    </citation>
    <scope>NUCLEOTIDE SEQUENCE [LARGE SCALE GENOMIC DNA]</scope>
    <source>
        <strain evidence="6 7">CBS 132785</strain>
    </source>
</reference>
<dbReference type="GO" id="GO:0006777">
    <property type="term" value="P:Mo-molybdopterin cofactor biosynthetic process"/>
    <property type="evidence" value="ECO:0007669"/>
    <property type="project" value="UniProtKB-UniRule"/>
</dbReference>
<dbReference type="InterPro" id="IPR028887">
    <property type="entry name" value="MOCS2A_euk"/>
</dbReference>
<dbReference type="GO" id="GO:1990140">
    <property type="term" value="C:molybdopterin synthase complex"/>
    <property type="evidence" value="ECO:0007669"/>
    <property type="project" value="UniProtKB-UniRule"/>
</dbReference>
<dbReference type="PANTHER" id="PTHR33359">
    <property type="entry name" value="MOLYBDOPTERIN SYNTHASE SULFUR CARRIER SUBUNIT"/>
    <property type="match status" value="1"/>
</dbReference>
<dbReference type="InterPro" id="IPR012675">
    <property type="entry name" value="Beta-grasp_dom_sf"/>
</dbReference>
<evidence type="ECO:0000256" key="2">
    <source>
        <dbReference type="ARBA" id="ARBA00022553"/>
    </source>
</evidence>
<evidence type="ECO:0000256" key="3">
    <source>
        <dbReference type="ARBA" id="ARBA00022741"/>
    </source>
</evidence>
<keyword evidence="7" id="KW-1185">Reference proteome</keyword>
<dbReference type="CDD" id="cd00754">
    <property type="entry name" value="Ubl_MoaD"/>
    <property type="match status" value="1"/>
</dbReference>
<gene>
    <name evidence="5" type="primary">cnxG</name>
    <name evidence="6" type="ORF">PENSUB_12876</name>
</gene>
<dbReference type="Gene3D" id="3.10.20.30">
    <property type="match status" value="1"/>
</dbReference>
<keyword evidence="3 5" id="KW-0547">Nucleotide-binding</keyword>